<evidence type="ECO:0000313" key="4">
    <source>
        <dbReference type="Proteomes" id="UP000324222"/>
    </source>
</evidence>
<dbReference type="Proteomes" id="UP000324222">
    <property type="component" value="Unassembled WGS sequence"/>
</dbReference>
<name>A0A5B7CT63_PORTR</name>
<comment type="caution">
    <text evidence="3">The sequence shown here is derived from an EMBL/GenBank/DDBJ whole genome shotgun (WGS) entry which is preliminary data.</text>
</comment>
<gene>
    <name evidence="3" type="ORF">E2C01_005025</name>
</gene>
<protein>
    <submittedName>
        <fullName evidence="3">Uncharacterized protein</fullName>
    </submittedName>
</protein>
<keyword evidence="2" id="KW-1133">Transmembrane helix</keyword>
<dbReference type="AlphaFoldDB" id="A0A5B7CT63"/>
<accession>A0A5B7CT63</accession>
<evidence type="ECO:0000313" key="3">
    <source>
        <dbReference type="EMBL" id="MPC12338.1"/>
    </source>
</evidence>
<proteinExistence type="predicted"/>
<feature type="compositionally biased region" description="Polar residues" evidence="1">
    <location>
        <begin position="193"/>
        <end position="204"/>
    </location>
</feature>
<organism evidence="3 4">
    <name type="scientific">Portunus trituberculatus</name>
    <name type="common">Swimming crab</name>
    <name type="synonym">Neptunus trituberculatus</name>
    <dbReference type="NCBI Taxonomy" id="210409"/>
    <lineage>
        <taxon>Eukaryota</taxon>
        <taxon>Metazoa</taxon>
        <taxon>Ecdysozoa</taxon>
        <taxon>Arthropoda</taxon>
        <taxon>Crustacea</taxon>
        <taxon>Multicrustacea</taxon>
        <taxon>Malacostraca</taxon>
        <taxon>Eumalacostraca</taxon>
        <taxon>Eucarida</taxon>
        <taxon>Decapoda</taxon>
        <taxon>Pleocyemata</taxon>
        <taxon>Brachyura</taxon>
        <taxon>Eubrachyura</taxon>
        <taxon>Portunoidea</taxon>
        <taxon>Portunidae</taxon>
        <taxon>Portuninae</taxon>
        <taxon>Portunus</taxon>
    </lineage>
</organism>
<keyword evidence="2" id="KW-0812">Transmembrane</keyword>
<feature type="transmembrane region" description="Helical" evidence="2">
    <location>
        <begin position="51"/>
        <end position="70"/>
    </location>
</feature>
<evidence type="ECO:0000256" key="1">
    <source>
        <dbReference type="SAM" id="MobiDB-lite"/>
    </source>
</evidence>
<feature type="region of interest" description="Disordered" evidence="1">
    <location>
        <begin position="184"/>
        <end position="211"/>
    </location>
</feature>
<evidence type="ECO:0000256" key="2">
    <source>
        <dbReference type="SAM" id="Phobius"/>
    </source>
</evidence>
<reference evidence="3 4" key="1">
    <citation type="submission" date="2019-05" db="EMBL/GenBank/DDBJ databases">
        <title>Another draft genome of Portunus trituberculatus and its Hox gene families provides insights of decapod evolution.</title>
        <authorList>
            <person name="Jeong J.-H."/>
            <person name="Song I."/>
            <person name="Kim S."/>
            <person name="Choi T."/>
            <person name="Kim D."/>
            <person name="Ryu S."/>
            <person name="Kim W."/>
        </authorList>
    </citation>
    <scope>NUCLEOTIDE SEQUENCE [LARGE SCALE GENOMIC DNA]</scope>
    <source>
        <tissue evidence="3">Muscle</tissue>
    </source>
</reference>
<dbReference type="EMBL" id="VSRR010000211">
    <property type="protein sequence ID" value="MPC12338.1"/>
    <property type="molecule type" value="Genomic_DNA"/>
</dbReference>
<keyword evidence="2" id="KW-0472">Membrane</keyword>
<sequence length="211" mass="22813">MSVTALPALVSGLSEASKHRAVNPSPACPASLSAIQDLIVYLPPRRRKQGAAVLLCCCCVFVCLVSRACVRQRTVIVRGRGVALSHPAAHLPPLNSRTGIASSRPPLVTWAAIGGAELCGWRGTKVSGPLAQLGAQQQQLVQQLQAVQRQYLLQSGLHPGLHHHNGETSKYYTTRQSDTLACPRHHTRHHTAPSHQTFLPNTTHRAPRSLH</sequence>
<keyword evidence="4" id="KW-1185">Reference proteome</keyword>